<proteinExistence type="predicted"/>
<dbReference type="OrthoDB" id="5653282at2"/>
<accession>A0A378LS54</accession>
<dbReference type="SUPFAM" id="SSF56925">
    <property type="entry name" value="OMPA-like"/>
    <property type="match status" value="1"/>
</dbReference>
<feature type="signal peptide" evidence="2">
    <location>
        <begin position="1"/>
        <end position="18"/>
    </location>
</feature>
<sequence length="213" mass="23397">MKFAFFSVSFLASSIAAAATPVNGWYSSIFGGYAHLNGNVSTTVLGLHFDDVDYEAGWNAGLRLGYQCSPMRYELEYTYIRANTQNFTIDDIDQIGVTGNTYVHAGMANFYFDFGDGLLPTIYPFIGAGIGYAYVNTSLKSTGTLAGTLFDVNEGALAYQGTFGLTYNFSENWALNASYRYFATASNDDFGRTLQTSLGNVGVVYRFDYSTYK</sequence>
<keyword evidence="1 2" id="KW-0732">Signal</keyword>
<dbReference type="InterPro" id="IPR027385">
    <property type="entry name" value="Beta-barrel_OMP"/>
</dbReference>
<dbReference type="Proteomes" id="UP000255297">
    <property type="component" value="Unassembled WGS sequence"/>
</dbReference>
<protein>
    <submittedName>
        <fullName evidence="4">Opacity protein-like surface antigen</fullName>
    </submittedName>
</protein>
<evidence type="ECO:0000259" key="3">
    <source>
        <dbReference type="Pfam" id="PF13505"/>
    </source>
</evidence>
<gene>
    <name evidence="4" type="ORF">NCTC11532_00863</name>
</gene>
<feature type="chain" id="PRO_5016780756" evidence="2">
    <location>
        <begin position="19"/>
        <end position="213"/>
    </location>
</feature>
<evidence type="ECO:0000313" key="4">
    <source>
        <dbReference type="EMBL" id="STY28688.1"/>
    </source>
</evidence>
<dbReference type="STRING" id="1122170.GCA_000701265_03085"/>
<name>A0A378LS54_9GAMM</name>
<dbReference type="RefSeq" id="WP_031567929.1">
    <property type="nucleotide sequence ID" value="NZ_CAAAIS010000015.1"/>
</dbReference>
<reference evidence="4 5" key="1">
    <citation type="submission" date="2018-06" db="EMBL/GenBank/DDBJ databases">
        <authorList>
            <consortium name="Pathogen Informatics"/>
            <person name="Doyle S."/>
        </authorList>
    </citation>
    <scope>NUCLEOTIDE SEQUENCE [LARGE SCALE GENOMIC DNA]</scope>
    <source>
        <strain evidence="4 5">NCTC11532</strain>
    </source>
</reference>
<keyword evidence="5" id="KW-1185">Reference proteome</keyword>
<evidence type="ECO:0000256" key="1">
    <source>
        <dbReference type="ARBA" id="ARBA00022729"/>
    </source>
</evidence>
<dbReference type="Gene3D" id="2.40.160.20">
    <property type="match status" value="1"/>
</dbReference>
<feature type="domain" description="Outer membrane protein beta-barrel" evidence="3">
    <location>
        <begin position="7"/>
        <end position="207"/>
    </location>
</feature>
<dbReference type="AlphaFoldDB" id="A0A378LS54"/>
<organism evidence="4 5">
    <name type="scientific">Legionella wadsworthii</name>
    <dbReference type="NCBI Taxonomy" id="28088"/>
    <lineage>
        <taxon>Bacteria</taxon>
        <taxon>Pseudomonadati</taxon>
        <taxon>Pseudomonadota</taxon>
        <taxon>Gammaproteobacteria</taxon>
        <taxon>Legionellales</taxon>
        <taxon>Legionellaceae</taxon>
        <taxon>Legionella</taxon>
    </lineage>
</organism>
<evidence type="ECO:0000256" key="2">
    <source>
        <dbReference type="SAM" id="SignalP"/>
    </source>
</evidence>
<dbReference type="InterPro" id="IPR011250">
    <property type="entry name" value="OMP/PagP_B-barrel"/>
</dbReference>
<dbReference type="EMBL" id="UGPB01000001">
    <property type="protein sequence ID" value="STY28688.1"/>
    <property type="molecule type" value="Genomic_DNA"/>
</dbReference>
<dbReference type="Pfam" id="PF13505">
    <property type="entry name" value="OMP_b-brl"/>
    <property type="match status" value="1"/>
</dbReference>
<evidence type="ECO:0000313" key="5">
    <source>
        <dbReference type="Proteomes" id="UP000255297"/>
    </source>
</evidence>